<dbReference type="SUPFAM" id="SSF51905">
    <property type="entry name" value="FAD/NAD(P)-binding domain"/>
    <property type="match status" value="1"/>
</dbReference>
<dbReference type="Pfam" id="PF01266">
    <property type="entry name" value="DAO"/>
    <property type="match status" value="1"/>
</dbReference>
<feature type="domain" description="FAD dependent oxidoreductase" evidence="3">
    <location>
        <begin position="8"/>
        <end position="350"/>
    </location>
</feature>
<accession>A0A3M8BYU6</accession>
<evidence type="ECO:0000313" key="4">
    <source>
        <dbReference type="EMBL" id="RNB68596.1"/>
    </source>
</evidence>
<dbReference type="PANTHER" id="PTHR13847:SF287">
    <property type="entry name" value="FAD-DEPENDENT OXIDOREDUCTASE DOMAIN-CONTAINING PROTEIN 1"/>
    <property type="match status" value="1"/>
</dbReference>
<comment type="caution">
    <text evidence="4">The sequence shown here is derived from an EMBL/GenBank/DDBJ whole genome shotgun (WGS) entry which is preliminary data.</text>
</comment>
<keyword evidence="2" id="KW-0812">Transmembrane</keyword>
<keyword evidence="2" id="KW-0472">Membrane</keyword>
<sequence length="381" mass="42062">MMRDKAEIVIVGAGVIGCSIAYFLSKKGYSDIVVIDKGGISSGITGICPGGVRQQWGTEINCLMSKAATSFYQRINDELEPEYEIKFRQVGYLYLFHSEQAEQNYRPSIELQNKLGIPTKLINRDEVREIVPGVDTETFLSASFCPTDGFADDAYHVTNSFAAAAKRRGVRFILDEVPQILVENDRVVGVQTARGRIDCSMVVNAAGLGSKELAATIGVDIPIQPEVRRILYTNRIEERILEPLLISFERGFAAKQLTDGTIYLSYLGSDMKPPYNSFNYQMKAAEVGMELFPPLAQVEFRTHVDGTYDSTPDHQAILGGVDEVAGYYQAIGMSGHGFMMAPAIGETIADTIIGNKPTIDISPLHFNRFRQNALIPEPRVV</sequence>
<reference evidence="4 5" key="1">
    <citation type="submission" date="2018-10" db="EMBL/GenBank/DDBJ databases">
        <title>Phylogenomics of Brevibacillus.</title>
        <authorList>
            <person name="Dunlap C."/>
        </authorList>
    </citation>
    <scope>NUCLEOTIDE SEQUENCE [LARGE SCALE GENOMIC DNA]</scope>
    <source>
        <strain evidence="4 5">JCM 12215</strain>
    </source>
</reference>
<evidence type="ECO:0000313" key="5">
    <source>
        <dbReference type="Proteomes" id="UP000282028"/>
    </source>
</evidence>
<dbReference type="Proteomes" id="UP000282028">
    <property type="component" value="Unassembled WGS sequence"/>
</dbReference>
<dbReference type="GO" id="GO:0016491">
    <property type="term" value="F:oxidoreductase activity"/>
    <property type="evidence" value="ECO:0007669"/>
    <property type="project" value="UniProtKB-KW"/>
</dbReference>
<evidence type="ECO:0000259" key="3">
    <source>
        <dbReference type="Pfam" id="PF01266"/>
    </source>
</evidence>
<evidence type="ECO:0000256" key="1">
    <source>
        <dbReference type="ARBA" id="ARBA00023002"/>
    </source>
</evidence>
<feature type="transmembrane region" description="Helical" evidence="2">
    <location>
        <begin position="6"/>
        <end position="24"/>
    </location>
</feature>
<dbReference type="InterPro" id="IPR006076">
    <property type="entry name" value="FAD-dep_OxRdtase"/>
</dbReference>
<protein>
    <submittedName>
        <fullName evidence="4">FAD-binding oxidoreductase</fullName>
    </submittedName>
</protein>
<name>A0A3M8BYU6_9BACL</name>
<dbReference type="Gene3D" id="3.30.9.10">
    <property type="entry name" value="D-Amino Acid Oxidase, subunit A, domain 2"/>
    <property type="match status" value="1"/>
</dbReference>
<proteinExistence type="predicted"/>
<dbReference type="AlphaFoldDB" id="A0A3M8BYU6"/>
<dbReference type="Gene3D" id="3.50.50.60">
    <property type="entry name" value="FAD/NAD(P)-binding domain"/>
    <property type="match status" value="1"/>
</dbReference>
<gene>
    <name evidence="4" type="ORF">EDM52_20005</name>
</gene>
<dbReference type="GO" id="GO:0005737">
    <property type="term" value="C:cytoplasm"/>
    <property type="evidence" value="ECO:0007669"/>
    <property type="project" value="TreeGrafter"/>
</dbReference>
<keyword evidence="1" id="KW-0560">Oxidoreductase</keyword>
<organism evidence="4 5">
    <name type="scientific">Brevibacillus invocatus</name>
    <dbReference type="NCBI Taxonomy" id="173959"/>
    <lineage>
        <taxon>Bacteria</taxon>
        <taxon>Bacillati</taxon>
        <taxon>Bacillota</taxon>
        <taxon>Bacilli</taxon>
        <taxon>Bacillales</taxon>
        <taxon>Paenibacillaceae</taxon>
        <taxon>Brevibacillus</taxon>
    </lineage>
</organism>
<dbReference type="PANTHER" id="PTHR13847">
    <property type="entry name" value="SARCOSINE DEHYDROGENASE-RELATED"/>
    <property type="match status" value="1"/>
</dbReference>
<dbReference type="OrthoDB" id="9794226at2"/>
<dbReference type="InterPro" id="IPR036188">
    <property type="entry name" value="FAD/NAD-bd_sf"/>
</dbReference>
<keyword evidence="5" id="KW-1185">Reference proteome</keyword>
<dbReference type="PROSITE" id="PS51257">
    <property type="entry name" value="PROKAR_LIPOPROTEIN"/>
    <property type="match status" value="1"/>
</dbReference>
<keyword evidence="2" id="KW-1133">Transmembrane helix</keyword>
<dbReference type="EMBL" id="RHHR01000043">
    <property type="protein sequence ID" value="RNB68596.1"/>
    <property type="molecule type" value="Genomic_DNA"/>
</dbReference>
<evidence type="ECO:0000256" key="2">
    <source>
        <dbReference type="SAM" id="Phobius"/>
    </source>
</evidence>